<dbReference type="EC" id="6.1.1.19" evidence="8"/>
<evidence type="ECO:0000256" key="8">
    <source>
        <dbReference type="HAMAP-Rule" id="MF_00123"/>
    </source>
</evidence>
<keyword evidence="2 8" id="KW-0436">Ligase</keyword>
<accession>A0A1G2PMB4</accession>
<dbReference type="SUPFAM" id="SSF55190">
    <property type="entry name" value="Arginyl-tRNA synthetase (ArgRS), N-terminal 'additional' domain"/>
    <property type="match status" value="1"/>
</dbReference>
<dbReference type="SUPFAM" id="SSF52374">
    <property type="entry name" value="Nucleotidylyl transferase"/>
    <property type="match status" value="1"/>
</dbReference>
<evidence type="ECO:0000256" key="4">
    <source>
        <dbReference type="ARBA" id="ARBA00022840"/>
    </source>
</evidence>
<keyword evidence="4 8" id="KW-0067">ATP-binding</keyword>
<dbReference type="FunFam" id="3.40.50.620:FF:000116">
    <property type="entry name" value="Arginine--tRNA ligase"/>
    <property type="match status" value="1"/>
</dbReference>
<dbReference type="EMBL" id="MHSU01000042">
    <property type="protein sequence ID" value="OHA48752.1"/>
    <property type="molecule type" value="Genomic_DNA"/>
</dbReference>
<protein>
    <recommendedName>
        <fullName evidence="8">Arginine--tRNA ligase</fullName>
        <ecNumber evidence="8">6.1.1.19</ecNumber>
    </recommendedName>
    <alternativeName>
        <fullName evidence="8">Arginyl-tRNA synthetase</fullName>
        <shortName evidence="8">ArgRS</shortName>
    </alternativeName>
</protein>
<dbReference type="Gene3D" id="3.40.50.620">
    <property type="entry name" value="HUPs"/>
    <property type="match status" value="1"/>
</dbReference>
<dbReference type="GO" id="GO:0005524">
    <property type="term" value="F:ATP binding"/>
    <property type="evidence" value="ECO:0007669"/>
    <property type="project" value="UniProtKB-UniRule"/>
</dbReference>
<dbReference type="InterPro" id="IPR035684">
    <property type="entry name" value="ArgRS_core"/>
</dbReference>
<dbReference type="Gene3D" id="1.10.730.10">
    <property type="entry name" value="Isoleucyl-tRNA Synthetase, Domain 1"/>
    <property type="match status" value="1"/>
</dbReference>
<name>A0A1G2PMB4_9BACT</name>
<evidence type="ECO:0000256" key="7">
    <source>
        <dbReference type="ARBA" id="ARBA00049339"/>
    </source>
</evidence>
<evidence type="ECO:0000313" key="12">
    <source>
        <dbReference type="Proteomes" id="UP000178646"/>
    </source>
</evidence>
<keyword evidence="8" id="KW-0963">Cytoplasm</keyword>
<keyword evidence="6 8" id="KW-0030">Aminoacyl-tRNA synthetase</keyword>
<dbReference type="HAMAP" id="MF_00123">
    <property type="entry name" value="Arg_tRNA_synth"/>
    <property type="match status" value="1"/>
</dbReference>
<dbReference type="SUPFAM" id="SSF47323">
    <property type="entry name" value="Anticodon-binding domain of a subclass of class I aminoacyl-tRNA synthetases"/>
    <property type="match status" value="1"/>
</dbReference>
<dbReference type="InterPro" id="IPR014729">
    <property type="entry name" value="Rossmann-like_a/b/a_fold"/>
</dbReference>
<evidence type="ECO:0000259" key="10">
    <source>
        <dbReference type="SMART" id="SM00836"/>
    </source>
</evidence>
<sequence length="604" mass="68304">MLEAIKKEGDKAVEKTKKRITKELSSKKTVIFDNYTLIKIKKSLGGILEIDADKLSLNAPPEHIKTDLSMALFGFAGLDSGGNDPKKLAGDWAKKINETKNEFIENAQALGPYLNINLKKQKIYSLILNDISKLKNKFGQSDLNAKKVAVIDYSGPNIAKPIGVGHLRSTIIGQALANIYEATGYGVIRDNYLGDWGTQFGKLVYAYQKWGDKKKIAENPIKELNELYIKFHKEVEKNPEIEDNARQIFQKMEKEDSELIKLWMKLRSISIAEFKKIYERLGIKFDTYLGESYFAEETDKIVDECLEKGLAKKDEETGAIAVEDLEGLPSFLLRKKDDSGLYITRDLAALIFRMEVFEPDDILYVVGEEQSLHFRQLFALARALGYIDGMKAKHIGFGLILSGGEKMSTRKGTLIELEKLIKQSVEKSKEILCQKNKDLSDKEIEEISEIVGLGAVVYNDLRQSRQKNISFDWDRMLDFEGGSAVYLQYTVARINSILKKLNAGEIEEKISKPVFEKDSEVALARKMMFFPQIILDAQKHNSPHLVAVYLEELAQLFNHFYNEVLVINTKDANLRLSRVLLIKSVATVIKNGLGLLGVKTPEKI</sequence>
<dbReference type="InterPro" id="IPR036695">
    <property type="entry name" value="Arg-tRNA-synth_N_sf"/>
</dbReference>
<evidence type="ECO:0000256" key="9">
    <source>
        <dbReference type="RuleBase" id="RU363038"/>
    </source>
</evidence>
<dbReference type="InterPro" id="IPR008909">
    <property type="entry name" value="DALR_anticod-bd"/>
</dbReference>
<keyword evidence="3 8" id="KW-0547">Nucleotide-binding</keyword>
<comment type="subunit">
    <text evidence="8">Monomer.</text>
</comment>
<dbReference type="Gene3D" id="3.30.1360.70">
    <property type="entry name" value="Arginyl tRNA synthetase N-terminal domain"/>
    <property type="match status" value="1"/>
</dbReference>
<proteinExistence type="inferred from homology"/>
<keyword evidence="5 8" id="KW-0648">Protein biosynthesis</keyword>
<dbReference type="GO" id="GO:0006420">
    <property type="term" value="P:arginyl-tRNA aminoacylation"/>
    <property type="evidence" value="ECO:0007669"/>
    <property type="project" value="UniProtKB-UniRule"/>
</dbReference>
<evidence type="ECO:0000256" key="3">
    <source>
        <dbReference type="ARBA" id="ARBA00022741"/>
    </source>
</evidence>
<evidence type="ECO:0000256" key="6">
    <source>
        <dbReference type="ARBA" id="ARBA00023146"/>
    </source>
</evidence>
<organism evidence="11 12">
    <name type="scientific">Candidatus Terrybacteria bacterium RIFCSPHIGHO2_02_41_19</name>
    <dbReference type="NCBI Taxonomy" id="1802364"/>
    <lineage>
        <taxon>Bacteria</taxon>
        <taxon>Candidatus Terryibacteriota</taxon>
    </lineage>
</organism>
<evidence type="ECO:0000256" key="5">
    <source>
        <dbReference type="ARBA" id="ARBA00022917"/>
    </source>
</evidence>
<feature type="domain" description="DALR anticodon binding" evidence="10">
    <location>
        <begin position="487"/>
        <end position="604"/>
    </location>
</feature>
<dbReference type="AlphaFoldDB" id="A0A1G2PMB4"/>
<comment type="catalytic activity">
    <reaction evidence="7 8">
        <text>tRNA(Arg) + L-arginine + ATP = L-arginyl-tRNA(Arg) + AMP + diphosphate</text>
        <dbReference type="Rhea" id="RHEA:20301"/>
        <dbReference type="Rhea" id="RHEA-COMP:9658"/>
        <dbReference type="Rhea" id="RHEA-COMP:9673"/>
        <dbReference type="ChEBI" id="CHEBI:30616"/>
        <dbReference type="ChEBI" id="CHEBI:32682"/>
        <dbReference type="ChEBI" id="CHEBI:33019"/>
        <dbReference type="ChEBI" id="CHEBI:78442"/>
        <dbReference type="ChEBI" id="CHEBI:78513"/>
        <dbReference type="ChEBI" id="CHEBI:456215"/>
        <dbReference type="EC" id="6.1.1.19"/>
    </reaction>
</comment>
<dbReference type="InterPro" id="IPR009080">
    <property type="entry name" value="tRNAsynth_Ia_anticodon-bd"/>
</dbReference>
<gene>
    <name evidence="8" type="primary">argS</name>
    <name evidence="11" type="ORF">A2W59_00290</name>
</gene>
<dbReference type="InterPro" id="IPR001278">
    <property type="entry name" value="Arg-tRNA-ligase"/>
</dbReference>
<dbReference type="Pfam" id="PF05746">
    <property type="entry name" value="DALR_1"/>
    <property type="match status" value="1"/>
</dbReference>
<evidence type="ECO:0000313" key="11">
    <source>
        <dbReference type="EMBL" id="OHA48752.1"/>
    </source>
</evidence>
<dbReference type="CDD" id="cd00671">
    <property type="entry name" value="ArgRS_core"/>
    <property type="match status" value="1"/>
</dbReference>
<dbReference type="Pfam" id="PF00750">
    <property type="entry name" value="tRNA-synt_1d"/>
    <property type="match status" value="1"/>
</dbReference>
<dbReference type="GO" id="GO:0005737">
    <property type="term" value="C:cytoplasm"/>
    <property type="evidence" value="ECO:0007669"/>
    <property type="project" value="UniProtKB-SubCell"/>
</dbReference>
<reference evidence="11 12" key="1">
    <citation type="journal article" date="2016" name="Nat. Commun.">
        <title>Thousands of microbial genomes shed light on interconnected biogeochemical processes in an aquifer system.</title>
        <authorList>
            <person name="Anantharaman K."/>
            <person name="Brown C.T."/>
            <person name="Hug L.A."/>
            <person name="Sharon I."/>
            <person name="Castelle C.J."/>
            <person name="Probst A.J."/>
            <person name="Thomas B.C."/>
            <person name="Singh A."/>
            <person name="Wilkins M.J."/>
            <person name="Karaoz U."/>
            <person name="Brodie E.L."/>
            <person name="Williams K.H."/>
            <person name="Hubbard S.S."/>
            <person name="Banfield J.F."/>
        </authorList>
    </citation>
    <scope>NUCLEOTIDE SEQUENCE [LARGE SCALE GENOMIC DNA]</scope>
</reference>
<dbReference type="NCBIfam" id="TIGR00456">
    <property type="entry name" value="argS"/>
    <property type="match status" value="1"/>
</dbReference>
<dbReference type="GO" id="GO:0004814">
    <property type="term" value="F:arginine-tRNA ligase activity"/>
    <property type="evidence" value="ECO:0007669"/>
    <property type="project" value="UniProtKB-UniRule"/>
</dbReference>
<dbReference type="PANTHER" id="PTHR11956">
    <property type="entry name" value="ARGINYL-TRNA SYNTHETASE"/>
    <property type="match status" value="1"/>
</dbReference>
<comment type="subcellular location">
    <subcellularLocation>
        <location evidence="8">Cytoplasm</location>
    </subcellularLocation>
</comment>
<feature type="short sequence motif" description="'HIGH' region" evidence="8">
    <location>
        <begin position="156"/>
        <end position="166"/>
    </location>
</feature>
<dbReference type="PANTHER" id="PTHR11956:SF5">
    <property type="entry name" value="ARGININE--TRNA LIGASE, CYTOPLASMIC"/>
    <property type="match status" value="1"/>
</dbReference>
<dbReference type="SMART" id="SM00836">
    <property type="entry name" value="DALR_1"/>
    <property type="match status" value="1"/>
</dbReference>
<dbReference type="Proteomes" id="UP000178646">
    <property type="component" value="Unassembled WGS sequence"/>
</dbReference>
<evidence type="ECO:0000256" key="1">
    <source>
        <dbReference type="ARBA" id="ARBA00005594"/>
    </source>
</evidence>
<evidence type="ECO:0000256" key="2">
    <source>
        <dbReference type="ARBA" id="ARBA00022598"/>
    </source>
</evidence>
<comment type="caution">
    <text evidence="11">The sequence shown here is derived from an EMBL/GenBank/DDBJ whole genome shotgun (WGS) entry which is preliminary data.</text>
</comment>
<comment type="similarity">
    <text evidence="1 8 9">Belongs to the class-I aminoacyl-tRNA synthetase family.</text>
</comment>
<dbReference type="PRINTS" id="PR01038">
    <property type="entry name" value="TRNASYNTHARG"/>
</dbReference>